<feature type="compositionally biased region" description="Acidic residues" evidence="1">
    <location>
        <begin position="147"/>
        <end position="160"/>
    </location>
</feature>
<feature type="region of interest" description="Disordered" evidence="1">
    <location>
        <begin position="1"/>
        <end position="36"/>
    </location>
</feature>
<feature type="region of interest" description="Disordered" evidence="1">
    <location>
        <begin position="242"/>
        <end position="337"/>
    </location>
</feature>
<feature type="compositionally biased region" description="Polar residues" evidence="1">
    <location>
        <begin position="27"/>
        <end position="36"/>
    </location>
</feature>
<feature type="compositionally biased region" description="Low complexity" evidence="1">
    <location>
        <begin position="256"/>
        <end position="281"/>
    </location>
</feature>
<name>A0A2S6BXV5_9PEZI</name>
<organism evidence="2 3">
    <name type="scientific">Cercospora berteroae</name>
    <dbReference type="NCBI Taxonomy" id="357750"/>
    <lineage>
        <taxon>Eukaryota</taxon>
        <taxon>Fungi</taxon>
        <taxon>Dikarya</taxon>
        <taxon>Ascomycota</taxon>
        <taxon>Pezizomycotina</taxon>
        <taxon>Dothideomycetes</taxon>
        <taxon>Dothideomycetidae</taxon>
        <taxon>Mycosphaerellales</taxon>
        <taxon>Mycosphaerellaceae</taxon>
        <taxon>Cercospora</taxon>
    </lineage>
</organism>
<feature type="compositionally biased region" description="Polar residues" evidence="1">
    <location>
        <begin position="318"/>
        <end position="334"/>
    </location>
</feature>
<accession>A0A2S6BXV5</accession>
<proteinExistence type="predicted"/>
<evidence type="ECO:0000313" key="3">
    <source>
        <dbReference type="Proteomes" id="UP000237631"/>
    </source>
</evidence>
<evidence type="ECO:0000256" key="1">
    <source>
        <dbReference type="SAM" id="MobiDB-lite"/>
    </source>
</evidence>
<dbReference type="AlphaFoldDB" id="A0A2S6BXV5"/>
<sequence length="576" mass="64147">MQNKRKRAASEAEVKQIKSKATKTDESSSADAQSNKAGKDFDLDKFMIYRKREKAGIYAKRHFIDGRKLFEFHVQRLRSTSNKRCPLWSALTTEQKAAWQLLLAALHQGSKEPVGDQGKELLETQRAKHSGASAPVVDSPSSSSSSDDSESDHSESDDDTSDHASSAKDSAISVSSSQTKETSKAHETFRPVKRKGGWTEEENKVLLKGLHQSWSNERIQAELPPTSVRTLAAISTAKSIVKKRHSINPPPFRAKPSLALPASTSTASSSKRSSRPDQSSTPEPQSIVSQGSRIETPRSPITTSQKDQPGAVQLPVPQRQSVLDNEQRPDSASSGAPYLICTPQHTSSVRWLVYTSVDRPSPTFIHFEHRPPRTDETRNLRYLMLPVETPECPIINPSAEDVTNACKLAFDKAAAFRSAQKLGDTLWTVSFDRSGTSLVPMRRLMETVVRFRDFRFSARWLSIRPPRTFVADIPQEGVTATSNIVAAIQCASRFWKSLPQLALHRPQANQSRKIVAQFASNSGLVQFYVPVRMGSSQRWLHIRFEPLSLGLPCWHCEGSHEDGWCDKAEPLPYPER</sequence>
<gene>
    <name evidence="2" type="ORF">CBER1_10270</name>
</gene>
<dbReference type="Proteomes" id="UP000237631">
    <property type="component" value="Unassembled WGS sequence"/>
</dbReference>
<feature type="compositionally biased region" description="Basic and acidic residues" evidence="1">
    <location>
        <begin position="8"/>
        <end position="26"/>
    </location>
</feature>
<feature type="compositionally biased region" description="Polar residues" evidence="1">
    <location>
        <begin position="282"/>
        <end position="307"/>
    </location>
</feature>
<feature type="region of interest" description="Disordered" evidence="1">
    <location>
        <begin position="125"/>
        <end position="201"/>
    </location>
</feature>
<reference evidence="3" key="1">
    <citation type="journal article" date="2017" name="bioRxiv">
        <title>Conservation of a gene cluster reveals novel cercosporin biosynthetic mechanisms and extends production to the genus Colletotrichum.</title>
        <authorList>
            <person name="de Jonge R."/>
            <person name="Ebert M.K."/>
            <person name="Huitt-Roehl C.R."/>
            <person name="Pal P."/>
            <person name="Suttle J.C."/>
            <person name="Spanner R.E."/>
            <person name="Neubauer J.D."/>
            <person name="Jurick W.M.II."/>
            <person name="Stott K.A."/>
            <person name="Secor G.A."/>
            <person name="Thomma B.P.H.J."/>
            <person name="Van de Peer Y."/>
            <person name="Townsend C.A."/>
            <person name="Bolton M.D."/>
        </authorList>
    </citation>
    <scope>NUCLEOTIDE SEQUENCE [LARGE SCALE GENOMIC DNA]</scope>
    <source>
        <strain evidence="3">CBS538.71</strain>
    </source>
</reference>
<feature type="compositionally biased region" description="Low complexity" evidence="1">
    <location>
        <begin position="167"/>
        <end position="177"/>
    </location>
</feature>
<dbReference type="OrthoDB" id="3650532at2759"/>
<dbReference type="EMBL" id="PNEN01001709">
    <property type="protein sequence ID" value="PPJ52281.1"/>
    <property type="molecule type" value="Genomic_DNA"/>
</dbReference>
<evidence type="ECO:0000313" key="2">
    <source>
        <dbReference type="EMBL" id="PPJ52281.1"/>
    </source>
</evidence>
<feature type="compositionally biased region" description="Low complexity" evidence="1">
    <location>
        <begin position="130"/>
        <end position="146"/>
    </location>
</feature>
<protein>
    <submittedName>
        <fullName evidence="2">Uncharacterized protein</fullName>
    </submittedName>
</protein>
<comment type="caution">
    <text evidence="2">The sequence shown here is derived from an EMBL/GenBank/DDBJ whole genome shotgun (WGS) entry which is preliminary data.</text>
</comment>
<feature type="compositionally biased region" description="Basic and acidic residues" evidence="1">
    <location>
        <begin position="181"/>
        <end position="190"/>
    </location>
</feature>
<keyword evidence="3" id="KW-1185">Reference proteome</keyword>